<protein>
    <submittedName>
        <fullName evidence="2">M91 family zinc metallopeptidase</fullName>
    </submittedName>
</protein>
<dbReference type="InterPro" id="IPR028208">
    <property type="entry name" value="Effector_pro_NleD-like"/>
</dbReference>
<evidence type="ECO:0000313" key="2">
    <source>
        <dbReference type="EMBL" id="WRI23620.1"/>
    </source>
</evidence>
<gene>
    <name evidence="2" type="ORF">SPL95_23880</name>
</gene>
<reference evidence="2 3" key="1">
    <citation type="submission" date="2023-12" db="EMBL/GenBank/DDBJ databases">
        <title>First complete genome sequence of Pseudomonas canadensis strain Pcan-CK-23 isolated from homogenized tissues of Zophobas morio larvae.</title>
        <authorList>
            <person name="Kundlacz C."/>
            <person name="Aldeia C."/>
            <person name="Eddoubaji Y."/>
            <person name="Campos-Madueno E.I."/>
            <person name="Endimiani A."/>
        </authorList>
    </citation>
    <scope>NUCLEOTIDE SEQUENCE [LARGE SCALE GENOMIC DNA]</scope>
    <source>
        <strain evidence="2 3">Pcan-CK-23</strain>
    </source>
</reference>
<evidence type="ECO:0000313" key="3">
    <source>
        <dbReference type="Proteomes" id="UP001322392"/>
    </source>
</evidence>
<evidence type="ECO:0000256" key="1">
    <source>
        <dbReference type="SAM" id="MobiDB-lite"/>
    </source>
</evidence>
<proteinExistence type="predicted"/>
<feature type="compositionally biased region" description="Low complexity" evidence="1">
    <location>
        <begin position="11"/>
        <end position="21"/>
    </location>
</feature>
<accession>A0ABZ1A791</accession>
<feature type="region of interest" description="Disordered" evidence="1">
    <location>
        <begin position="1"/>
        <end position="46"/>
    </location>
</feature>
<sequence length="46" mass="4978">MGALLHDNDPSTDPTTTNPEPFSENGLRKELGLPPRTASRSTQTRA</sequence>
<organism evidence="2 3">
    <name type="scientific">Pseudomonas canadensis</name>
    <dbReference type="NCBI Taxonomy" id="915099"/>
    <lineage>
        <taxon>Bacteria</taxon>
        <taxon>Pseudomonadati</taxon>
        <taxon>Pseudomonadota</taxon>
        <taxon>Gammaproteobacteria</taxon>
        <taxon>Pseudomonadales</taxon>
        <taxon>Pseudomonadaceae</taxon>
        <taxon>Pseudomonas</taxon>
    </lineage>
</organism>
<dbReference type="Proteomes" id="UP001322392">
    <property type="component" value="Chromosome"/>
</dbReference>
<name>A0ABZ1A791_9PSED</name>
<dbReference type="Pfam" id="PF14891">
    <property type="entry name" value="Peptidase_M91"/>
    <property type="match status" value="1"/>
</dbReference>
<dbReference type="EMBL" id="CP139639">
    <property type="protein sequence ID" value="WRI23620.1"/>
    <property type="molecule type" value="Genomic_DNA"/>
</dbReference>
<keyword evidence="3" id="KW-1185">Reference proteome</keyword>